<evidence type="ECO:0000313" key="2">
    <source>
        <dbReference type="Proteomes" id="UP001055811"/>
    </source>
</evidence>
<dbReference type="EMBL" id="CM042010">
    <property type="protein sequence ID" value="KAI3779262.1"/>
    <property type="molecule type" value="Genomic_DNA"/>
</dbReference>
<comment type="caution">
    <text evidence="1">The sequence shown here is derived from an EMBL/GenBank/DDBJ whole genome shotgun (WGS) entry which is preliminary data.</text>
</comment>
<keyword evidence="2" id="KW-1185">Reference proteome</keyword>
<protein>
    <submittedName>
        <fullName evidence="1">Uncharacterized protein</fullName>
    </submittedName>
</protein>
<dbReference type="Proteomes" id="UP001055811">
    <property type="component" value="Linkage Group LG02"/>
</dbReference>
<sequence length="374" mass="41956">MMTIRSPSSLSSSRNFSSLRLSSINRLSSSSRSPVFVKCVFVSTINFHARTSWQLPSISKSKSTNESLFPPPSSGYSFFRSVLLSMEQAYLNRNPTAESVLDLVRSTDDNPVYYDHIAYRTFGLDGHGIDSMSKFFLDFGYTQREELRFPKKKLKALWFSPPDEPVVKGGFGVFGPLPRIFISELLVDQMSPQAQEIIKKYVGLSGQGHKHAILSSANGHLTWPRPSHSEFQQLASESEYAAWTLVNGYIVNHVTVSAHKLKCRLENIQSLNKFVEIQGFSMNSKGGVLKVSPDGLLLQSSTVADSMPFEFSDGVKAKVPCSYVEFAARLVLPEYKNLSEHMVEEIHRREGFEVDNADKIFESSSKDQLTRRVA</sequence>
<reference evidence="1 2" key="2">
    <citation type="journal article" date="2022" name="Mol. Ecol. Resour.">
        <title>The genomes of chicory, endive, great burdock and yacon provide insights into Asteraceae paleo-polyploidization history and plant inulin production.</title>
        <authorList>
            <person name="Fan W."/>
            <person name="Wang S."/>
            <person name="Wang H."/>
            <person name="Wang A."/>
            <person name="Jiang F."/>
            <person name="Liu H."/>
            <person name="Zhao H."/>
            <person name="Xu D."/>
            <person name="Zhang Y."/>
        </authorList>
    </citation>
    <scope>NUCLEOTIDE SEQUENCE [LARGE SCALE GENOMIC DNA]</scope>
    <source>
        <strain evidence="2">cv. Punajuju</strain>
        <tissue evidence="1">Leaves</tissue>
    </source>
</reference>
<organism evidence="1 2">
    <name type="scientific">Cichorium intybus</name>
    <name type="common">Chicory</name>
    <dbReference type="NCBI Taxonomy" id="13427"/>
    <lineage>
        <taxon>Eukaryota</taxon>
        <taxon>Viridiplantae</taxon>
        <taxon>Streptophyta</taxon>
        <taxon>Embryophyta</taxon>
        <taxon>Tracheophyta</taxon>
        <taxon>Spermatophyta</taxon>
        <taxon>Magnoliopsida</taxon>
        <taxon>eudicotyledons</taxon>
        <taxon>Gunneridae</taxon>
        <taxon>Pentapetalae</taxon>
        <taxon>asterids</taxon>
        <taxon>campanulids</taxon>
        <taxon>Asterales</taxon>
        <taxon>Asteraceae</taxon>
        <taxon>Cichorioideae</taxon>
        <taxon>Cichorieae</taxon>
        <taxon>Cichoriinae</taxon>
        <taxon>Cichorium</taxon>
    </lineage>
</organism>
<gene>
    <name evidence="1" type="ORF">L2E82_08898</name>
</gene>
<reference evidence="2" key="1">
    <citation type="journal article" date="2022" name="Mol. Ecol. Resour.">
        <title>The genomes of chicory, endive, great burdock and yacon provide insights into Asteraceae palaeo-polyploidization history and plant inulin production.</title>
        <authorList>
            <person name="Fan W."/>
            <person name="Wang S."/>
            <person name="Wang H."/>
            <person name="Wang A."/>
            <person name="Jiang F."/>
            <person name="Liu H."/>
            <person name="Zhao H."/>
            <person name="Xu D."/>
            <person name="Zhang Y."/>
        </authorList>
    </citation>
    <scope>NUCLEOTIDE SEQUENCE [LARGE SCALE GENOMIC DNA]</scope>
    <source>
        <strain evidence="2">cv. Punajuju</strain>
    </source>
</reference>
<accession>A0ACB9G925</accession>
<evidence type="ECO:0000313" key="1">
    <source>
        <dbReference type="EMBL" id="KAI3779262.1"/>
    </source>
</evidence>
<proteinExistence type="predicted"/>
<name>A0ACB9G925_CICIN</name>